<dbReference type="EMBL" id="GBXM01092043">
    <property type="protein sequence ID" value="JAH16534.1"/>
    <property type="molecule type" value="Transcribed_RNA"/>
</dbReference>
<organism evidence="2">
    <name type="scientific">Anguilla anguilla</name>
    <name type="common">European freshwater eel</name>
    <name type="synonym">Muraena anguilla</name>
    <dbReference type="NCBI Taxonomy" id="7936"/>
    <lineage>
        <taxon>Eukaryota</taxon>
        <taxon>Metazoa</taxon>
        <taxon>Chordata</taxon>
        <taxon>Craniata</taxon>
        <taxon>Vertebrata</taxon>
        <taxon>Euteleostomi</taxon>
        <taxon>Actinopterygii</taxon>
        <taxon>Neopterygii</taxon>
        <taxon>Teleostei</taxon>
        <taxon>Anguilliformes</taxon>
        <taxon>Anguillidae</taxon>
        <taxon>Anguilla</taxon>
    </lineage>
</organism>
<reference evidence="2" key="1">
    <citation type="submission" date="2014-11" db="EMBL/GenBank/DDBJ databases">
        <authorList>
            <person name="Amaro Gonzalez C."/>
        </authorList>
    </citation>
    <scope>NUCLEOTIDE SEQUENCE</scope>
</reference>
<reference evidence="2" key="2">
    <citation type="journal article" date="2015" name="Fish Shellfish Immunol.">
        <title>Early steps in the European eel (Anguilla anguilla)-Vibrio vulnificus interaction in the gills: Role of the RtxA13 toxin.</title>
        <authorList>
            <person name="Callol A."/>
            <person name="Pajuelo D."/>
            <person name="Ebbesson L."/>
            <person name="Teles M."/>
            <person name="MacKenzie S."/>
            <person name="Amaro C."/>
        </authorList>
    </citation>
    <scope>NUCLEOTIDE SEQUENCE</scope>
</reference>
<protein>
    <submittedName>
        <fullName evidence="2">Uncharacterized protein</fullName>
    </submittedName>
</protein>
<accession>A0A0E9QIB7</accession>
<evidence type="ECO:0000313" key="2">
    <source>
        <dbReference type="EMBL" id="JAH16534.1"/>
    </source>
</evidence>
<feature type="region of interest" description="Disordered" evidence="1">
    <location>
        <begin position="1"/>
        <end position="20"/>
    </location>
</feature>
<evidence type="ECO:0000256" key="1">
    <source>
        <dbReference type="SAM" id="MobiDB-lite"/>
    </source>
</evidence>
<sequence length="79" mass="8711">MRLGEQDGIGVHGERERESKGDLLVSLVQSGLFLGCVSLGRLSCYTPCDRKSGPFAAVRSMFLLSRWWVAEGQINGLIR</sequence>
<dbReference type="AlphaFoldDB" id="A0A0E9QIB7"/>
<name>A0A0E9QIB7_ANGAN</name>
<proteinExistence type="predicted"/>